<reference evidence="2" key="2">
    <citation type="journal article" date="2001" name="Science">
        <title>The composite genome of the legume symbiont Sinorhizobium meliloti.</title>
        <authorList>
            <person name="Galibert F."/>
            <person name="Finan T.M."/>
            <person name="Long S.R."/>
            <person name="Puehler A."/>
            <person name="Abola P."/>
            <person name="Ampe F."/>
            <person name="Barloy-Hubler F."/>
            <person name="Barnett M.J."/>
            <person name="Becker A."/>
            <person name="Boistard P."/>
            <person name="Bothe G."/>
            <person name="Boutry M."/>
            <person name="Bowser L."/>
            <person name="Buhrmester J."/>
            <person name="Cadieu E."/>
            <person name="Capela D."/>
            <person name="Chain P."/>
            <person name="Cowie A."/>
            <person name="Davis R.W."/>
            <person name="Dreano S."/>
            <person name="Federspiel N.A."/>
            <person name="Fisher R.F."/>
            <person name="Gloux S."/>
            <person name="Godrie T."/>
            <person name="Goffeau A."/>
            <person name="Golding B."/>
            <person name="Gouzy J."/>
            <person name="Gurjal M."/>
            <person name="Hernandez-Lucas I."/>
            <person name="Hong A."/>
            <person name="Huizar L."/>
            <person name="Hyman R.W."/>
            <person name="Jones T."/>
            <person name="Kahn D."/>
            <person name="Kahn M.L."/>
            <person name="Kalman S."/>
            <person name="Keating D.H."/>
            <person name="Kiss E."/>
            <person name="Komp C."/>
            <person name="Lelaure V."/>
            <person name="Masuy D."/>
            <person name="Palm C."/>
            <person name="Peck M.C."/>
            <person name="Pohl T.M."/>
            <person name="Portetelle D."/>
            <person name="Purnelle B."/>
            <person name="Ramsperger U."/>
            <person name="Surzycki R."/>
            <person name="Thebault P."/>
            <person name="Vandenbol M."/>
            <person name="Vorhoelter F.J."/>
            <person name="Weidner S."/>
            <person name="Wells D.H."/>
            <person name="Wong K."/>
            <person name="Yeh K.-C."/>
            <person name="Batut J."/>
        </authorList>
    </citation>
    <scope>NUCLEOTIDE SEQUENCE [LARGE SCALE GENOMIC DNA]</scope>
    <source>
        <strain evidence="2">1021</strain>
        <plasmid evidence="2">Plasmid pSymB</plasmid>
    </source>
</reference>
<accession>Q92UD2</accession>
<dbReference type="EMBL" id="AL591985">
    <property type="protein sequence ID" value="CAC49602.1"/>
    <property type="molecule type" value="Genomic_DNA"/>
</dbReference>
<gene>
    <name evidence="1" type="ORF">SM_b20906</name>
</gene>
<organism evidence="1 2">
    <name type="scientific">Rhizobium meliloti (strain 1021)</name>
    <name type="common">Ensifer meliloti</name>
    <name type="synonym">Sinorhizobium meliloti</name>
    <dbReference type="NCBI Taxonomy" id="266834"/>
    <lineage>
        <taxon>Bacteria</taxon>
        <taxon>Pseudomonadati</taxon>
        <taxon>Pseudomonadota</taxon>
        <taxon>Alphaproteobacteria</taxon>
        <taxon>Hyphomicrobiales</taxon>
        <taxon>Rhizobiaceae</taxon>
        <taxon>Sinorhizobium/Ensifer group</taxon>
        <taxon>Sinorhizobium</taxon>
    </lineage>
</organism>
<sequence>MALNNIGKFWLANGHSTWVYVRFAPHGTGEDRGAQWIQASPLPFDTFPTPSGYTQLETTRHQKRFLYANGGTDWWYFALVENTYSPGWNSTFFTLTGGGNA</sequence>
<dbReference type="PIR" id="B95992">
    <property type="entry name" value="B95992"/>
</dbReference>
<name>Q92UD2_RHIME</name>
<dbReference type="AlphaFoldDB" id="Q92UD2"/>
<dbReference type="KEGG" id="sme:SM_b20906"/>
<dbReference type="EnsemblBacteria" id="CAC49602">
    <property type="protein sequence ID" value="CAC49602"/>
    <property type="gene ID" value="SM_b20906"/>
</dbReference>
<reference evidence="1 2" key="1">
    <citation type="journal article" date="2001" name="Proc. Natl. Acad. Sci. U.S.A.">
        <title>The complete sequence of the 1,683-kb pSymB megaplasmid from the N2-fixing endosymbiont Sinorhizobium meliloti.</title>
        <authorList>
            <person name="Finan T.M."/>
            <person name="Weidner S."/>
            <person name="Wong K."/>
            <person name="Buhrmester J."/>
            <person name="Chain P."/>
            <person name="Vorholter F.J."/>
            <person name="Hernandez-Lucas I."/>
            <person name="Becker A."/>
            <person name="Cowie A."/>
            <person name="Gouzy J."/>
            <person name="Golding B."/>
            <person name="Puhler A."/>
        </authorList>
    </citation>
    <scope>NUCLEOTIDE SEQUENCE [LARGE SCALE GENOMIC DNA]</scope>
    <source>
        <strain evidence="1 2">1021</strain>
        <plasmid evidence="2">Plasmid pSymB</plasmid>
    </source>
</reference>
<keyword evidence="1" id="KW-0614">Plasmid</keyword>
<dbReference type="OrthoDB" id="9155873at2"/>
<geneLocation type="plasmid" evidence="1 2">
    <name>pSymB</name>
</geneLocation>
<evidence type="ECO:0000313" key="1">
    <source>
        <dbReference type="EMBL" id="CAC49602.1"/>
    </source>
</evidence>
<proteinExistence type="predicted"/>
<dbReference type="Proteomes" id="UP000001976">
    <property type="component" value="Plasmid pSymB"/>
</dbReference>
<dbReference type="HOGENOM" id="CLU_2289393_0_0_5"/>
<keyword evidence="2" id="KW-1185">Reference proteome</keyword>
<protein>
    <submittedName>
        <fullName evidence="1">Uncharacterized protein</fullName>
    </submittedName>
</protein>
<evidence type="ECO:0000313" key="2">
    <source>
        <dbReference type="Proteomes" id="UP000001976"/>
    </source>
</evidence>